<dbReference type="GO" id="GO:0005634">
    <property type="term" value="C:nucleus"/>
    <property type="evidence" value="ECO:0007669"/>
    <property type="project" value="TreeGrafter"/>
</dbReference>
<dbReference type="GO" id="GO:0006357">
    <property type="term" value="P:regulation of transcription by RNA polymerase II"/>
    <property type="evidence" value="ECO:0007669"/>
    <property type="project" value="TreeGrafter"/>
</dbReference>
<dbReference type="InterPro" id="IPR052440">
    <property type="entry name" value="Trans_Reg/Chrom_Remod"/>
</dbReference>
<dbReference type="OrthoDB" id="10029243at2759"/>
<feature type="compositionally biased region" description="Basic and acidic residues" evidence="5">
    <location>
        <begin position="371"/>
        <end position="380"/>
    </location>
</feature>
<keyword evidence="2" id="KW-0479">Metal-binding</keyword>
<sequence length="946" mass="103819">MSGGPPHHPHNRQVPGANLNAAWNHRLQIPNFFPRQPQLAHMSNEHSLLHQPTWHTPTTDNLKIHPPPHVLSEMFKNESLFPRDCVDLSLARNGNQNGEMPTAPISLSVRDTNKINSLPPSALEIQAVELTKSTSPVGKPASPAIRSTSPGLKSSSPGLKSSSPGLKSSSPGLKSSSPGLHKSNSPGLLSAISTTSSIFSPSSSLLVTSRSINQNIVSNTGFKSGSPIPKSASPILKPASPSLKSSLGIQGLPSSTTVDIVKTQQKRSNVRVDSILERLNPQSAPDKLVIIQENRMEEKISKPVEEKVEPVAHTGVIVQPTSTFDDNSNSSSILNAPNLKDDDTVSTNSNEDSLDSTKSRRKRKPSKTIRVSKDDEKMEDPAASIDTVDAPIKDKTPEPVIEKDPISIMGEMLEDSKNPDKEESVNDLEELIPAKARRKTSSESETIDDIAAMVQEGLKEKEQKQKTMVQSKEELINDNQTKPVSVSVIKTKENLTELLSDNIVAPTVPIVTPAAKKESTHFVEVENKLEEMFAGIQDSSEPIKTYSLDLDDSKNEDSLLKLDDSIIPITDDKEIKEIAPKIEDSSNTDMPKPEQPTKIIGDSIEDKKPIPKKTKRKAISSGQNSTESTPKKKKISKVLNVVKTPTKGSAKKVLKQKPASRIDIVKDVYAYDSGSNTSSTKSRGPFIQIKGPRDSPLSVNVINSSINDEDGERRLPKSKKFHDDIEYRHKVRSKGLHSSTLSHKYDAQTKDASWICAFCKRGPHASELSGPTHDRSVIPPGDLFGPYFITTQCPEFERRLDDPYDRQFKSKKITKAMDAEIAAASTAKSKKSKRKHSDSDCTSENDLDVYLGITDTGNKTYEIWAHEDCIVWSPGTYLIGPKIVGLEEAVWTCCNVSCKSCHLKGANISCLRRGCLNVMHICCARSNNWQFLDSNFKAYCPEHLVP</sequence>
<keyword evidence="8" id="KW-1185">Reference proteome</keyword>
<feature type="compositionally biased region" description="Basic and acidic residues" evidence="5">
    <location>
        <begin position="391"/>
        <end position="405"/>
    </location>
</feature>
<accession>A0A9P0CB31</accession>
<keyword evidence="1" id="KW-0597">Phosphoprotein</keyword>
<evidence type="ECO:0000313" key="8">
    <source>
        <dbReference type="Proteomes" id="UP001153636"/>
    </source>
</evidence>
<feature type="domain" description="PHD-type" evidence="6">
    <location>
        <begin position="835"/>
        <end position="944"/>
    </location>
</feature>
<evidence type="ECO:0000256" key="2">
    <source>
        <dbReference type="ARBA" id="ARBA00022723"/>
    </source>
</evidence>
<dbReference type="EMBL" id="OV651822">
    <property type="protein sequence ID" value="CAH1100272.1"/>
    <property type="molecule type" value="Genomic_DNA"/>
</dbReference>
<evidence type="ECO:0000313" key="7">
    <source>
        <dbReference type="EMBL" id="CAH1100272.1"/>
    </source>
</evidence>
<evidence type="ECO:0000256" key="5">
    <source>
        <dbReference type="SAM" id="MobiDB-lite"/>
    </source>
</evidence>
<feature type="compositionally biased region" description="Low complexity" evidence="5">
    <location>
        <begin position="149"/>
        <end position="180"/>
    </location>
</feature>
<dbReference type="PANTHER" id="PTHR14955:SF4">
    <property type="entry name" value="PHD-TYPE DOMAIN-CONTAINING PROTEIN"/>
    <property type="match status" value="1"/>
</dbReference>
<feature type="region of interest" description="Disordered" evidence="5">
    <location>
        <begin position="219"/>
        <end position="239"/>
    </location>
</feature>
<dbReference type="Proteomes" id="UP001153636">
    <property type="component" value="Chromosome 10"/>
</dbReference>
<proteinExistence type="predicted"/>
<protein>
    <recommendedName>
        <fullName evidence="6">PHD-type domain-containing protein</fullName>
    </recommendedName>
</protein>
<dbReference type="Gene3D" id="3.30.40.10">
    <property type="entry name" value="Zinc/RING finger domain, C3HC4 (zinc finger)"/>
    <property type="match status" value="1"/>
</dbReference>
<keyword evidence="3" id="KW-0863">Zinc-finger</keyword>
<evidence type="ECO:0000256" key="1">
    <source>
        <dbReference type="ARBA" id="ARBA00022553"/>
    </source>
</evidence>
<gene>
    <name evidence="7" type="ORF">PSYICH_LOCUS1883</name>
</gene>
<feature type="compositionally biased region" description="Low complexity" evidence="5">
    <location>
        <begin position="321"/>
        <end position="332"/>
    </location>
</feature>
<evidence type="ECO:0000259" key="6">
    <source>
        <dbReference type="PROSITE" id="PS51805"/>
    </source>
</evidence>
<feature type="region of interest" description="Disordered" evidence="5">
    <location>
        <begin position="584"/>
        <end position="633"/>
    </location>
</feature>
<evidence type="ECO:0000256" key="3">
    <source>
        <dbReference type="ARBA" id="ARBA00022771"/>
    </source>
</evidence>
<dbReference type="GO" id="GO:0008270">
    <property type="term" value="F:zinc ion binding"/>
    <property type="evidence" value="ECO:0007669"/>
    <property type="project" value="UniProtKB-KW"/>
</dbReference>
<dbReference type="PROSITE" id="PS51805">
    <property type="entry name" value="EPHD"/>
    <property type="match status" value="1"/>
</dbReference>
<dbReference type="AlphaFoldDB" id="A0A9P0CB31"/>
<dbReference type="InterPro" id="IPR034732">
    <property type="entry name" value="EPHD"/>
</dbReference>
<name>A0A9P0CB31_9CUCU</name>
<dbReference type="InterPro" id="IPR013083">
    <property type="entry name" value="Znf_RING/FYVE/PHD"/>
</dbReference>
<dbReference type="PANTHER" id="PTHR14955">
    <property type="entry name" value="RETINOIC ACID INDUCED 1/TRANSCRIPTION FACTOR 20"/>
    <property type="match status" value="1"/>
</dbReference>
<reference evidence="7" key="1">
    <citation type="submission" date="2022-01" db="EMBL/GenBank/DDBJ databases">
        <authorList>
            <person name="King R."/>
        </authorList>
    </citation>
    <scope>NUCLEOTIDE SEQUENCE</scope>
</reference>
<feature type="region of interest" description="Disordered" evidence="5">
    <location>
        <begin position="319"/>
        <end position="406"/>
    </location>
</feature>
<organism evidence="7 8">
    <name type="scientific">Psylliodes chrysocephalus</name>
    <dbReference type="NCBI Taxonomy" id="3402493"/>
    <lineage>
        <taxon>Eukaryota</taxon>
        <taxon>Metazoa</taxon>
        <taxon>Ecdysozoa</taxon>
        <taxon>Arthropoda</taxon>
        <taxon>Hexapoda</taxon>
        <taxon>Insecta</taxon>
        <taxon>Pterygota</taxon>
        <taxon>Neoptera</taxon>
        <taxon>Endopterygota</taxon>
        <taxon>Coleoptera</taxon>
        <taxon>Polyphaga</taxon>
        <taxon>Cucujiformia</taxon>
        <taxon>Chrysomeloidea</taxon>
        <taxon>Chrysomelidae</taxon>
        <taxon>Galerucinae</taxon>
        <taxon>Alticini</taxon>
        <taxon>Psylliodes</taxon>
    </lineage>
</organism>
<keyword evidence="4" id="KW-0862">Zinc</keyword>
<feature type="region of interest" description="Disordered" evidence="5">
    <location>
        <begin position="132"/>
        <end position="182"/>
    </location>
</feature>
<dbReference type="Pfam" id="PF13771">
    <property type="entry name" value="zf-HC5HC2H"/>
    <property type="match status" value="1"/>
</dbReference>
<feature type="compositionally biased region" description="Low complexity" evidence="5">
    <location>
        <begin position="229"/>
        <end position="239"/>
    </location>
</feature>
<evidence type="ECO:0000256" key="4">
    <source>
        <dbReference type="ARBA" id="ARBA00022833"/>
    </source>
</evidence>